<comment type="caution">
    <text evidence="1">The sequence shown here is derived from an EMBL/GenBank/DDBJ whole genome shotgun (WGS) entry which is preliminary data.</text>
</comment>
<evidence type="ECO:0000313" key="1">
    <source>
        <dbReference type="EMBL" id="MFD2697020.1"/>
    </source>
</evidence>
<keyword evidence="2" id="KW-1185">Reference proteome</keyword>
<sequence>MEQIKIILFALASFFGIENGRIAAEKADITIYPENKKIEVVQEKLFSILQSKTNSTLVVEQWNKILDLKRDEEAWSEELNEFPIKNFELFTNNNTIQPHFILHYPEEINLKALGIWYNKKKK</sequence>
<gene>
    <name evidence="1" type="ORF">ACFSQ0_03375</name>
</gene>
<reference evidence="2" key="1">
    <citation type="journal article" date="2019" name="Int. J. Syst. Evol. Microbiol.">
        <title>The Global Catalogue of Microorganisms (GCM) 10K type strain sequencing project: providing services to taxonomists for standard genome sequencing and annotation.</title>
        <authorList>
            <consortium name="The Broad Institute Genomics Platform"/>
            <consortium name="The Broad Institute Genome Sequencing Center for Infectious Disease"/>
            <person name="Wu L."/>
            <person name="Ma J."/>
        </authorList>
    </citation>
    <scope>NUCLEOTIDE SEQUENCE [LARGE SCALE GENOMIC DNA]</scope>
    <source>
        <strain evidence="2">KCTC 42255</strain>
    </source>
</reference>
<evidence type="ECO:0000313" key="2">
    <source>
        <dbReference type="Proteomes" id="UP001597357"/>
    </source>
</evidence>
<dbReference type="RefSeq" id="WP_379044111.1">
    <property type="nucleotide sequence ID" value="NZ_JBHULZ010000023.1"/>
</dbReference>
<name>A0ABW5SCB3_9FLAO</name>
<dbReference type="Proteomes" id="UP001597357">
    <property type="component" value="Unassembled WGS sequence"/>
</dbReference>
<protein>
    <submittedName>
        <fullName evidence="1">Uncharacterized protein</fullName>
    </submittedName>
</protein>
<accession>A0ABW5SCB3</accession>
<dbReference type="EMBL" id="JBHULZ010000023">
    <property type="protein sequence ID" value="MFD2697020.1"/>
    <property type="molecule type" value="Genomic_DNA"/>
</dbReference>
<organism evidence="1 2">
    <name type="scientific">Mesonia sediminis</name>
    <dbReference type="NCBI Taxonomy" id="1703946"/>
    <lineage>
        <taxon>Bacteria</taxon>
        <taxon>Pseudomonadati</taxon>
        <taxon>Bacteroidota</taxon>
        <taxon>Flavobacteriia</taxon>
        <taxon>Flavobacteriales</taxon>
        <taxon>Flavobacteriaceae</taxon>
        <taxon>Mesonia</taxon>
    </lineage>
</organism>
<proteinExistence type="predicted"/>